<dbReference type="InterPro" id="IPR054206">
    <property type="entry name" value="DUF6912"/>
</dbReference>
<organism evidence="1 2">
    <name type="scientific">Microlunatus soli</name>
    <dbReference type="NCBI Taxonomy" id="630515"/>
    <lineage>
        <taxon>Bacteria</taxon>
        <taxon>Bacillati</taxon>
        <taxon>Actinomycetota</taxon>
        <taxon>Actinomycetes</taxon>
        <taxon>Propionibacteriales</taxon>
        <taxon>Propionibacteriaceae</taxon>
        <taxon>Microlunatus</taxon>
    </lineage>
</organism>
<dbReference type="EMBL" id="LT629772">
    <property type="protein sequence ID" value="SDR90940.1"/>
    <property type="molecule type" value="Genomic_DNA"/>
</dbReference>
<name>A0A1H1MW87_9ACTN</name>
<reference evidence="1 2" key="1">
    <citation type="submission" date="2016-10" db="EMBL/GenBank/DDBJ databases">
        <authorList>
            <person name="de Groot N.N."/>
        </authorList>
    </citation>
    <scope>NUCLEOTIDE SEQUENCE [LARGE SCALE GENOMIC DNA]</scope>
    <source>
        <strain evidence="1 2">DSM 21800</strain>
    </source>
</reference>
<dbReference type="Pfam" id="PF21853">
    <property type="entry name" value="DUF6912"/>
    <property type="match status" value="1"/>
</dbReference>
<dbReference type="STRING" id="630515.SAMN04489812_0282"/>
<dbReference type="AlphaFoldDB" id="A0A1H1MW87"/>
<sequence>MSPQRPRMMIFIPLDRDTATAVRSIGRTDERLIGYAATGQLINAHGYRTDEREDADYAAQLYASIAGIARSADDRRLVVAADVPIAGVSDHADDADYGSVGVRGLDWADVTAVFVDDNDAAEAVGLARKSIQAQPDAGLAGWVELPAVTALTDSHELLWHTPDEAW</sequence>
<proteinExistence type="predicted"/>
<dbReference type="Proteomes" id="UP000199103">
    <property type="component" value="Chromosome I"/>
</dbReference>
<evidence type="ECO:0000313" key="1">
    <source>
        <dbReference type="EMBL" id="SDR90940.1"/>
    </source>
</evidence>
<evidence type="ECO:0000313" key="2">
    <source>
        <dbReference type="Proteomes" id="UP000199103"/>
    </source>
</evidence>
<accession>A0A1H1MW87</accession>
<dbReference type="OrthoDB" id="3827911at2"/>
<dbReference type="RefSeq" id="WP_157683137.1">
    <property type="nucleotide sequence ID" value="NZ_LT629772.1"/>
</dbReference>
<protein>
    <submittedName>
        <fullName evidence="1">Uncharacterized protein</fullName>
    </submittedName>
</protein>
<gene>
    <name evidence="1" type="ORF">SAMN04489812_0282</name>
</gene>
<keyword evidence="2" id="KW-1185">Reference proteome</keyword>